<evidence type="ECO:0000313" key="4">
    <source>
        <dbReference type="EMBL" id="MAH64456.1"/>
    </source>
</evidence>
<name>A0A2D6YMM7_9DELT</name>
<dbReference type="Gene3D" id="3.40.50.720">
    <property type="entry name" value="NAD(P)-binding Rossmann-like Domain"/>
    <property type="match status" value="1"/>
</dbReference>
<dbReference type="InterPro" id="IPR011032">
    <property type="entry name" value="GroES-like_sf"/>
</dbReference>
<dbReference type="EMBL" id="NZEX01000162">
    <property type="protein sequence ID" value="MAH64456.1"/>
    <property type="molecule type" value="Genomic_DNA"/>
</dbReference>
<accession>A0A2D6YMM7</accession>
<dbReference type="AlphaFoldDB" id="A0A2D6YMM7"/>
<evidence type="ECO:0000256" key="1">
    <source>
        <dbReference type="ARBA" id="ARBA00023002"/>
    </source>
</evidence>
<dbReference type="Gene3D" id="3.90.180.10">
    <property type="entry name" value="Medium-chain alcohol dehydrogenases, catalytic domain"/>
    <property type="match status" value="2"/>
</dbReference>
<reference evidence="5" key="1">
    <citation type="submission" date="2017-09" db="EMBL/GenBank/DDBJ databases">
        <title>The Reconstruction of 2,631 Draft Metagenome-Assembled Genomes from the Global Oceans.</title>
        <authorList>
            <person name="Tully B.J."/>
            <person name="Graham E.D."/>
            <person name="Heidelberg J.F."/>
        </authorList>
    </citation>
    <scope>NUCLEOTIDE SEQUENCE [LARGE SCALE GENOMIC DNA]</scope>
</reference>
<evidence type="ECO:0008006" key="6">
    <source>
        <dbReference type="Google" id="ProtNLM"/>
    </source>
</evidence>
<dbReference type="InterPro" id="IPR013149">
    <property type="entry name" value="ADH-like_C"/>
</dbReference>
<dbReference type="InterPro" id="IPR013154">
    <property type="entry name" value="ADH-like_N"/>
</dbReference>
<evidence type="ECO:0000259" key="2">
    <source>
        <dbReference type="Pfam" id="PF00107"/>
    </source>
</evidence>
<dbReference type="Pfam" id="PF08240">
    <property type="entry name" value="ADH_N"/>
    <property type="match status" value="1"/>
</dbReference>
<dbReference type="Proteomes" id="UP000226525">
    <property type="component" value="Unassembled WGS sequence"/>
</dbReference>
<sequence>MTAKMDALQVIARGKAEFIRTALPELIEGHAIVQPRHITLCGSDVWMLSHAPDAAYPFPTGTTGHEVIAEILELSPEVEGHEAGDFVLAIAPDHRAMAERYLTPQKNLLKLPSGKTREELLMAQQLGTVLYACKQLPSVIGKTVAVVGQGTAGLWFNFVLQRLGAAKVIALDPKTNRLQLACQYGATDTINIREEDPLEQVLAINDGKLADIVVEAAGREASINLSIELARADTGFFLQFGVPYEPTSVNYGKIFTKCLKHKSIVHAGREPGHTSTLQALDLIAGDYVDVSPLLTHRFPFERVLEAYEVHQNATDNAVKIVVDMPS</sequence>
<dbReference type="InterPro" id="IPR050129">
    <property type="entry name" value="Zn_alcohol_dh"/>
</dbReference>
<protein>
    <recommendedName>
        <fullName evidence="6">Zinc-binding alcohol dehydrogenase</fullName>
    </recommendedName>
</protein>
<proteinExistence type="predicted"/>
<dbReference type="PANTHER" id="PTHR43401:SF2">
    <property type="entry name" value="L-THREONINE 3-DEHYDROGENASE"/>
    <property type="match status" value="1"/>
</dbReference>
<comment type="caution">
    <text evidence="4">The sequence shown here is derived from an EMBL/GenBank/DDBJ whole genome shotgun (WGS) entry which is preliminary data.</text>
</comment>
<dbReference type="SUPFAM" id="SSF50129">
    <property type="entry name" value="GroES-like"/>
    <property type="match status" value="1"/>
</dbReference>
<feature type="domain" description="Alcohol dehydrogenase-like C-terminal" evidence="2">
    <location>
        <begin position="158"/>
        <end position="263"/>
    </location>
</feature>
<evidence type="ECO:0000259" key="3">
    <source>
        <dbReference type="Pfam" id="PF08240"/>
    </source>
</evidence>
<organism evidence="4 5">
    <name type="scientific">SAR324 cluster bacterium</name>
    <dbReference type="NCBI Taxonomy" id="2024889"/>
    <lineage>
        <taxon>Bacteria</taxon>
        <taxon>Deltaproteobacteria</taxon>
        <taxon>SAR324 cluster</taxon>
    </lineage>
</organism>
<keyword evidence="1" id="KW-0560">Oxidoreductase</keyword>
<gene>
    <name evidence="4" type="ORF">CMN54_13630</name>
</gene>
<dbReference type="InterPro" id="IPR036291">
    <property type="entry name" value="NAD(P)-bd_dom_sf"/>
</dbReference>
<dbReference type="SUPFAM" id="SSF51735">
    <property type="entry name" value="NAD(P)-binding Rossmann-fold domains"/>
    <property type="match status" value="1"/>
</dbReference>
<feature type="domain" description="Alcohol dehydrogenase-like N-terminal" evidence="3">
    <location>
        <begin position="29"/>
        <end position="88"/>
    </location>
</feature>
<dbReference type="PANTHER" id="PTHR43401">
    <property type="entry name" value="L-THREONINE 3-DEHYDROGENASE"/>
    <property type="match status" value="1"/>
</dbReference>
<dbReference type="GO" id="GO:0016491">
    <property type="term" value="F:oxidoreductase activity"/>
    <property type="evidence" value="ECO:0007669"/>
    <property type="project" value="UniProtKB-KW"/>
</dbReference>
<dbReference type="Pfam" id="PF00107">
    <property type="entry name" value="ADH_zinc_N"/>
    <property type="match status" value="1"/>
</dbReference>
<evidence type="ECO:0000313" key="5">
    <source>
        <dbReference type="Proteomes" id="UP000226525"/>
    </source>
</evidence>